<reference evidence="2" key="2">
    <citation type="journal article" date="2015" name="Data Brief">
        <title>Shoot transcriptome of the giant reed, Arundo donax.</title>
        <authorList>
            <person name="Barrero R.A."/>
            <person name="Guerrero F.D."/>
            <person name="Moolhuijzen P."/>
            <person name="Goolsby J.A."/>
            <person name="Tidwell J."/>
            <person name="Bellgard S.E."/>
            <person name="Bellgard M.I."/>
        </authorList>
    </citation>
    <scope>NUCLEOTIDE SEQUENCE</scope>
    <source>
        <tissue evidence="2">Shoot tissue taken approximately 20 cm above the soil surface</tissue>
    </source>
</reference>
<reference evidence="2" key="1">
    <citation type="submission" date="2014-09" db="EMBL/GenBank/DDBJ databases">
        <authorList>
            <person name="Magalhaes I.L.F."/>
            <person name="Oliveira U."/>
            <person name="Santos F.R."/>
            <person name="Vidigal T.H.D.A."/>
            <person name="Brescovit A.D."/>
            <person name="Santos A.J."/>
        </authorList>
    </citation>
    <scope>NUCLEOTIDE SEQUENCE</scope>
    <source>
        <tissue evidence="2">Shoot tissue taken approximately 20 cm above the soil surface</tissue>
    </source>
</reference>
<evidence type="ECO:0000256" key="1">
    <source>
        <dbReference type="SAM" id="MobiDB-lite"/>
    </source>
</evidence>
<name>A0A0A8ZWF1_ARUDO</name>
<proteinExistence type="predicted"/>
<dbReference type="EMBL" id="GBRH01254739">
    <property type="protein sequence ID" value="JAD43156.1"/>
    <property type="molecule type" value="Transcribed_RNA"/>
</dbReference>
<sequence length="60" mass="6938">MRKNTKQKASSRICCLSTSENQTTLSQLLHMQSCTPAQLSRKQSHSRRIKEPNIQHQRTT</sequence>
<evidence type="ECO:0000313" key="2">
    <source>
        <dbReference type="EMBL" id="JAD43156.1"/>
    </source>
</evidence>
<accession>A0A0A8ZWF1</accession>
<dbReference type="AlphaFoldDB" id="A0A0A8ZWF1"/>
<organism evidence="2">
    <name type="scientific">Arundo donax</name>
    <name type="common">Giant reed</name>
    <name type="synonym">Donax arundinaceus</name>
    <dbReference type="NCBI Taxonomy" id="35708"/>
    <lineage>
        <taxon>Eukaryota</taxon>
        <taxon>Viridiplantae</taxon>
        <taxon>Streptophyta</taxon>
        <taxon>Embryophyta</taxon>
        <taxon>Tracheophyta</taxon>
        <taxon>Spermatophyta</taxon>
        <taxon>Magnoliopsida</taxon>
        <taxon>Liliopsida</taxon>
        <taxon>Poales</taxon>
        <taxon>Poaceae</taxon>
        <taxon>PACMAD clade</taxon>
        <taxon>Arundinoideae</taxon>
        <taxon>Arundineae</taxon>
        <taxon>Arundo</taxon>
    </lineage>
</organism>
<feature type="region of interest" description="Disordered" evidence="1">
    <location>
        <begin position="36"/>
        <end position="60"/>
    </location>
</feature>
<protein>
    <submittedName>
        <fullName evidence="2">Uncharacterized protein</fullName>
    </submittedName>
</protein>